<evidence type="ECO:0000256" key="1">
    <source>
        <dbReference type="SAM" id="MobiDB-lite"/>
    </source>
</evidence>
<feature type="non-terminal residue" evidence="2">
    <location>
        <position position="486"/>
    </location>
</feature>
<dbReference type="AlphaFoldDB" id="A0A813B7J6"/>
<protein>
    <submittedName>
        <fullName evidence="2">Uncharacterized protein</fullName>
    </submittedName>
</protein>
<keyword evidence="3" id="KW-1185">Reference proteome</keyword>
<feature type="non-terminal residue" evidence="2">
    <location>
        <position position="1"/>
    </location>
</feature>
<dbReference type="OrthoDB" id="10363052at2759"/>
<feature type="compositionally biased region" description="Basic and acidic residues" evidence="1">
    <location>
        <begin position="17"/>
        <end position="41"/>
    </location>
</feature>
<proteinExistence type="predicted"/>
<feature type="region of interest" description="Disordered" evidence="1">
    <location>
        <begin position="101"/>
        <end position="120"/>
    </location>
</feature>
<dbReference type="EMBL" id="CAJNJA010068421">
    <property type="protein sequence ID" value="CAE7894713.1"/>
    <property type="molecule type" value="Genomic_DNA"/>
</dbReference>
<dbReference type="Proteomes" id="UP000601435">
    <property type="component" value="Unassembled WGS sequence"/>
</dbReference>
<reference evidence="2" key="1">
    <citation type="submission" date="2021-02" db="EMBL/GenBank/DDBJ databases">
        <authorList>
            <person name="Dougan E. K."/>
            <person name="Rhodes N."/>
            <person name="Thang M."/>
            <person name="Chan C."/>
        </authorList>
    </citation>
    <scope>NUCLEOTIDE SEQUENCE</scope>
</reference>
<feature type="compositionally biased region" description="Basic and acidic residues" evidence="1">
    <location>
        <begin position="104"/>
        <end position="120"/>
    </location>
</feature>
<organism evidence="2 3">
    <name type="scientific">Symbiodinium necroappetens</name>
    <dbReference type="NCBI Taxonomy" id="1628268"/>
    <lineage>
        <taxon>Eukaryota</taxon>
        <taxon>Sar</taxon>
        <taxon>Alveolata</taxon>
        <taxon>Dinophyceae</taxon>
        <taxon>Suessiales</taxon>
        <taxon>Symbiodiniaceae</taxon>
        <taxon>Symbiodinium</taxon>
    </lineage>
</organism>
<evidence type="ECO:0000313" key="2">
    <source>
        <dbReference type="EMBL" id="CAE7894713.1"/>
    </source>
</evidence>
<accession>A0A813B7J6</accession>
<sequence>RGPDLEHHVGGLKGRGRSPDLEHQVNDPKGRRRSPDCRDSSNDGEEERVVLAPRVAVRDGKLVLEHYDDDLPSDEEDICVQSQGIGEAQGDREIRSPRVAVLEHNPDHERDEDNPRGDQEKICDPEVYAQLVLNQGLKVDESVVEHLFELLPDQRISRKTDECAYAGSPPKAWASGVYRHGGVLGVRNSTKDYPLATKVVNLFIQEKLGDHACWSTFSMHRNLNVKKHRDSHNARDKASYLIPISDFKDGGLWVQLKTGEEAKEEDVVILDGDRGLVKGFQSEEGNKQVVTFDPRRWHATRQWSGDRLVLAVYNVRGLEKINSFDKEIVERVPNFEPGDMSSDWLKVCKVHNAVVDVEEVIVMWIHRRIALRPVESDEPRTDGRDPPVPEMDFRGGIPRLAMMCVRDVNDLMKFVEVAEGETSEEDDVRLMKAAPENIYTPNIEDIVSKVSPENPLKVTHTVDPREILPVVDVWVPAMEAELAALD</sequence>
<comment type="caution">
    <text evidence="2">The sequence shown here is derived from an EMBL/GenBank/DDBJ whole genome shotgun (WGS) entry which is preliminary data.</text>
</comment>
<feature type="region of interest" description="Disordered" evidence="1">
    <location>
        <begin position="1"/>
        <end position="50"/>
    </location>
</feature>
<name>A0A813B7J6_9DINO</name>
<evidence type="ECO:0000313" key="3">
    <source>
        <dbReference type="Proteomes" id="UP000601435"/>
    </source>
</evidence>
<gene>
    <name evidence="2" type="ORF">SNEC2469_LOCUS29904</name>
</gene>